<proteinExistence type="inferred from homology"/>
<accession>A0A836MCL8</accession>
<organism evidence="3 4">
    <name type="scientific">Glaesserella parasuis HPS9</name>
    <dbReference type="NCBI Taxonomy" id="1450513"/>
    <lineage>
        <taxon>Bacteria</taxon>
        <taxon>Pseudomonadati</taxon>
        <taxon>Pseudomonadota</taxon>
        <taxon>Gammaproteobacteria</taxon>
        <taxon>Pasteurellales</taxon>
        <taxon>Pasteurellaceae</taxon>
        <taxon>Glaesserella</taxon>
    </lineage>
</organism>
<protein>
    <submittedName>
        <fullName evidence="3">Membrane protein</fullName>
    </submittedName>
</protein>
<reference evidence="3 4" key="1">
    <citation type="submission" date="2014-02" db="EMBL/GenBank/DDBJ databases">
        <title>Comparative genomics of Haemophilus parasuis isolated from pig lungs.</title>
        <authorList>
            <person name="Kittichotirat W."/>
            <person name="Bumgarner R.E."/>
            <person name="Lawrence P."/>
        </authorList>
    </citation>
    <scope>NUCLEOTIDE SEQUENCE [LARGE SCALE GENOMIC DNA]</scope>
    <source>
        <strain evidence="3 4">HPS9</strain>
    </source>
</reference>
<gene>
    <name evidence="3" type="ORF">HPS9_03095</name>
</gene>
<dbReference type="PROSITE" id="PS51257">
    <property type="entry name" value="PROKAR_LIPOPROTEIN"/>
    <property type="match status" value="1"/>
</dbReference>
<evidence type="ECO:0000256" key="2">
    <source>
        <dbReference type="SAM" id="SignalP"/>
    </source>
</evidence>
<evidence type="ECO:0000313" key="4">
    <source>
        <dbReference type="Proteomes" id="UP000027441"/>
    </source>
</evidence>
<feature type="chain" id="PRO_5032535536" evidence="2">
    <location>
        <begin position="19"/>
        <end position="476"/>
    </location>
</feature>
<dbReference type="EMBL" id="JDSN01000027">
    <property type="protein sequence ID" value="KDB46929.1"/>
    <property type="molecule type" value="Genomic_DNA"/>
</dbReference>
<dbReference type="InterPro" id="IPR003423">
    <property type="entry name" value="OMP_efflux"/>
</dbReference>
<dbReference type="Gene3D" id="2.20.200.10">
    <property type="entry name" value="Outer membrane efflux proteins (OEP)"/>
    <property type="match status" value="1"/>
</dbReference>
<sequence>MKVSKLTFTLLSALVLSACTNMSNDGSLQKSTARLSTMALYLQKAQQDYQQYQDITKQYQINEQWWLGYNDTQLNRLVETALANNINLAKTAISVNKALYNANLVGANLVPTFTASEKSSASKGVGSSSNLNSTGTSSIGHQISLNLSYTLDLWGRLRDTASAAEWEHKATQKDLQAARLSLINAVVSSYYNLAYYQDAIRITQQSIKSYEQINRILSNKFKQGLIDQLSVDQSMQAVLSAQNALINLQSAQKSSEQVLRNLLNLKPNEPLVVNYPSILKVKLQDVDVNVPVSTIANRPDVLASLQRLQGAFKNLTATENSWFPTVTLGGSLTGSSTKFNNTSDNPVAGGVVSFDLPFLDWNRVQNNIKISEESYKLAKLNYEQTVTTALNEIDTYYSTYQLSKSGYANLQKKYEYDRKISGYYKNRYDQGISELREWLSAMNTERSSELSLLENKYTLLKNENAIYQAMAGKYRK</sequence>
<dbReference type="Gene3D" id="1.20.1600.10">
    <property type="entry name" value="Outer membrane efflux proteins (OEP)"/>
    <property type="match status" value="1"/>
</dbReference>
<evidence type="ECO:0000313" key="3">
    <source>
        <dbReference type="EMBL" id="KDB46929.1"/>
    </source>
</evidence>
<dbReference type="PANTHER" id="PTHR30203:SF32">
    <property type="entry name" value="CATION EFFLUX SYSTEM PROTEIN CUSC"/>
    <property type="match status" value="1"/>
</dbReference>
<dbReference type="GO" id="GO:0015562">
    <property type="term" value="F:efflux transmembrane transporter activity"/>
    <property type="evidence" value="ECO:0007669"/>
    <property type="project" value="InterPro"/>
</dbReference>
<dbReference type="Pfam" id="PF02321">
    <property type="entry name" value="OEP"/>
    <property type="match status" value="2"/>
</dbReference>
<evidence type="ECO:0000256" key="1">
    <source>
        <dbReference type="ARBA" id="ARBA00007613"/>
    </source>
</evidence>
<comment type="similarity">
    <text evidence="1">Belongs to the outer membrane factor (OMF) (TC 1.B.17) family.</text>
</comment>
<dbReference type="Proteomes" id="UP000027441">
    <property type="component" value="Unassembled WGS sequence"/>
</dbReference>
<dbReference type="AlphaFoldDB" id="A0A836MCL8"/>
<keyword evidence="2" id="KW-0732">Signal</keyword>
<dbReference type="SUPFAM" id="SSF56954">
    <property type="entry name" value="Outer membrane efflux proteins (OEP)"/>
    <property type="match status" value="1"/>
</dbReference>
<dbReference type="InterPro" id="IPR010131">
    <property type="entry name" value="MdtP/NodT-like"/>
</dbReference>
<dbReference type="NCBIfam" id="NF047721">
    <property type="entry name" value="ToxDrgExpTdeA"/>
    <property type="match status" value="1"/>
</dbReference>
<dbReference type="PANTHER" id="PTHR30203">
    <property type="entry name" value="OUTER MEMBRANE CATION EFFLUX PROTEIN"/>
    <property type="match status" value="1"/>
</dbReference>
<dbReference type="RefSeq" id="WP_035490663.1">
    <property type="nucleotide sequence ID" value="NZ_JDSN01000027.1"/>
</dbReference>
<feature type="signal peptide" evidence="2">
    <location>
        <begin position="1"/>
        <end position="18"/>
    </location>
</feature>
<name>A0A836MCL8_GLAPU</name>
<comment type="caution">
    <text evidence="3">The sequence shown here is derived from an EMBL/GenBank/DDBJ whole genome shotgun (WGS) entry which is preliminary data.</text>
</comment>